<feature type="domain" description="DUF3592" evidence="2">
    <location>
        <begin position="53"/>
        <end position="137"/>
    </location>
</feature>
<accession>A0AB35I3Q2</accession>
<evidence type="ECO:0000313" key="4">
    <source>
        <dbReference type="Proteomes" id="UP001209730"/>
    </source>
</evidence>
<evidence type="ECO:0000259" key="2">
    <source>
        <dbReference type="Pfam" id="PF12158"/>
    </source>
</evidence>
<dbReference type="AlphaFoldDB" id="A0AB35I3Q2"/>
<reference evidence="3" key="1">
    <citation type="submission" date="2022-11" db="EMBL/GenBank/DDBJ databases">
        <title>Chitin-degrading and fungicidal potential of chitinolytic bacterial strains from marine environment of the Pacific Ocean regions.</title>
        <authorList>
            <person name="Pentekhina I."/>
            <person name="Nedashkovskaya O."/>
            <person name="Seitkalieva A."/>
            <person name="Podvolotskaya A."/>
            <person name="Tekutyeva L."/>
            <person name="Balabanova L."/>
        </authorList>
    </citation>
    <scope>NUCLEOTIDE SEQUENCE</scope>
    <source>
        <strain evidence="3">KMM 6838</strain>
    </source>
</reference>
<feature type="non-terminal residue" evidence="3">
    <location>
        <position position="1"/>
    </location>
</feature>
<dbReference type="EMBL" id="JAPHQB010000051">
    <property type="protein sequence ID" value="MCX2803327.1"/>
    <property type="molecule type" value="Genomic_DNA"/>
</dbReference>
<organism evidence="3 4">
    <name type="scientific">Microbulbifer thermotolerans</name>
    <dbReference type="NCBI Taxonomy" id="252514"/>
    <lineage>
        <taxon>Bacteria</taxon>
        <taxon>Pseudomonadati</taxon>
        <taxon>Pseudomonadota</taxon>
        <taxon>Gammaproteobacteria</taxon>
        <taxon>Cellvibrionales</taxon>
        <taxon>Microbulbiferaceae</taxon>
        <taxon>Microbulbifer</taxon>
    </lineage>
</organism>
<protein>
    <submittedName>
        <fullName evidence="3">DUF3592 domain-containing protein</fullName>
    </submittedName>
</protein>
<evidence type="ECO:0000256" key="1">
    <source>
        <dbReference type="SAM" id="Phobius"/>
    </source>
</evidence>
<dbReference type="InterPro" id="IPR021994">
    <property type="entry name" value="DUF3592"/>
</dbReference>
<feature type="transmembrane region" description="Helical" evidence="1">
    <location>
        <begin position="20"/>
        <end position="40"/>
    </location>
</feature>
<sequence>AGWHLGSGVLRCGRITAYGILKYVGFLILAFIGVGQTYIYRRIQGKWRSFPVVRGKIIESKLENFTNIEGQRVYEASIKFEYEFEGQRYCSDTPLLRSPQLFKDHNLEHELLKKYKVGDHVDVKVLPRTPEVAFIEVEPFSRLSAIAIPILILLYIASIFGYGWFIAEVMGHDSNFGDWTFE</sequence>
<dbReference type="RefSeq" id="WP_266066727.1">
    <property type="nucleotide sequence ID" value="NZ_JAPHQB010000051.1"/>
</dbReference>
<keyword evidence="1" id="KW-1133">Transmembrane helix</keyword>
<gene>
    <name evidence="3" type="ORF">OQJ68_16225</name>
</gene>
<keyword evidence="1" id="KW-0472">Membrane</keyword>
<dbReference type="Proteomes" id="UP001209730">
    <property type="component" value="Unassembled WGS sequence"/>
</dbReference>
<feature type="transmembrane region" description="Helical" evidence="1">
    <location>
        <begin position="143"/>
        <end position="167"/>
    </location>
</feature>
<comment type="caution">
    <text evidence="3">The sequence shown here is derived from an EMBL/GenBank/DDBJ whole genome shotgun (WGS) entry which is preliminary data.</text>
</comment>
<keyword evidence="1" id="KW-0812">Transmembrane</keyword>
<dbReference type="Pfam" id="PF12158">
    <property type="entry name" value="DUF3592"/>
    <property type="match status" value="1"/>
</dbReference>
<evidence type="ECO:0000313" key="3">
    <source>
        <dbReference type="EMBL" id="MCX2803327.1"/>
    </source>
</evidence>
<name>A0AB35I3Q2_MICTH</name>
<proteinExistence type="predicted"/>